<keyword evidence="8" id="KW-0234">DNA repair</keyword>
<dbReference type="InterPro" id="IPR027450">
    <property type="entry name" value="AlkB-like"/>
</dbReference>
<evidence type="ECO:0000256" key="2">
    <source>
        <dbReference type="ARBA" id="ARBA00022723"/>
    </source>
</evidence>
<protein>
    <submittedName>
        <fullName evidence="10">Alpha-ketoglutarate-dependent dioxygenase AlkB</fullName>
    </submittedName>
</protein>
<keyword evidence="2" id="KW-0479">Metal-binding</keyword>
<evidence type="ECO:0000256" key="8">
    <source>
        <dbReference type="ARBA" id="ARBA00023204"/>
    </source>
</evidence>
<organism evidence="10 11">
    <name type="scientific">Neptunomonas concharum</name>
    <dbReference type="NCBI Taxonomy" id="1031538"/>
    <lineage>
        <taxon>Bacteria</taxon>
        <taxon>Pseudomonadati</taxon>
        <taxon>Pseudomonadota</taxon>
        <taxon>Gammaproteobacteria</taxon>
        <taxon>Oceanospirillales</taxon>
        <taxon>Oceanospirillaceae</taxon>
        <taxon>Neptunomonas</taxon>
    </lineage>
</organism>
<name>A0A5P1RCN4_9GAMM</name>
<dbReference type="KEGG" id="ncu:F0U83_12010"/>
<evidence type="ECO:0000256" key="7">
    <source>
        <dbReference type="ARBA" id="ARBA00023004"/>
    </source>
</evidence>
<dbReference type="SUPFAM" id="SSF51197">
    <property type="entry name" value="Clavaminate synthase-like"/>
    <property type="match status" value="1"/>
</dbReference>
<keyword evidence="11" id="KW-1185">Reference proteome</keyword>
<dbReference type="PANTHER" id="PTHR31212">
    <property type="entry name" value="ALPHA-KETOGLUTARATE-DEPENDENT DIOXYGENASE ALKB HOMOLOG 3"/>
    <property type="match status" value="1"/>
</dbReference>
<dbReference type="PROSITE" id="PS51471">
    <property type="entry name" value="FE2OG_OXY"/>
    <property type="match status" value="1"/>
</dbReference>
<evidence type="ECO:0000256" key="1">
    <source>
        <dbReference type="ARBA" id="ARBA00001954"/>
    </source>
</evidence>
<dbReference type="InterPro" id="IPR032854">
    <property type="entry name" value="ALKBH3"/>
</dbReference>
<keyword evidence="6" id="KW-0560">Oxidoreductase</keyword>
<comment type="cofactor">
    <cofactor evidence="1">
        <name>Fe(2+)</name>
        <dbReference type="ChEBI" id="CHEBI:29033"/>
    </cofactor>
</comment>
<dbReference type="AlphaFoldDB" id="A0A5P1RCN4"/>
<keyword evidence="3" id="KW-0227">DNA damage</keyword>
<dbReference type="InterPro" id="IPR037151">
    <property type="entry name" value="AlkB-like_sf"/>
</dbReference>
<dbReference type="GO" id="GO:0006307">
    <property type="term" value="P:DNA alkylation repair"/>
    <property type="evidence" value="ECO:0007669"/>
    <property type="project" value="InterPro"/>
</dbReference>
<keyword evidence="7" id="KW-0408">Iron</keyword>
<dbReference type="PANTHER" id="PTHR31212:SF4">
    <property type="entry name" value="ALPHA-KETOGLUTARATE-DEPENDENT DIOXYGENASE ALKB HOMOLOG 3"/>
    <property type="match status" value="1"/>
</dbReference>
<gene>
    <name evidence="10" type="ORF">F0U83_12010</name>
</gene>
<feature type="domain" description="Fe2OG dioxygenase" evidence="9">
    <location>
        <begin position="97"/>
        <end position="196"/>
    </location>
</feature>
<evidence type="ECO:0000256" key="3">
    <source>
        <dbReference type="ARBA" id="ARBA00022763"/>
    </source>
</evidence>
<dbReference type="InterPro" id="IPR005123">
    <property type="entry name" value="Oxoglu/Fe-dep_dioxygenase_dom"/>
</dbReference>
<keyword evidence="4" id="KW-0460">Magnesium</keyword>
<dbReference type="GO" id="GO:0016705">
    <property type="term" value="F:oxidoreductase activity, acting on paired donors, with incorporation or reduction of molecular oxygen"/>
    <property type="evidence" value="ECO:0007669"/>
    <property type="project" value="UniProtKB-ARBA"/>
</dbReference>
<evidence type="ECO:0000259" key="9">
    <source>
        <dbReference type="PROSITE" id="PS51471"/>
    </source>
</evidence>
<dbReference type="RefSeq" id="WP_138986980.1">
    <property type="nucleotide sequence ID" value="NZ_CP043869.1"/>
</dbReference>
<dbReference type="Gene3D" id="2.60.120.590">
    <property type="entry name" value="Alpha-ketoglutarate-dependent dioxygenase AlkB-like"/>
    <property type="match status" value="1"/>
</dbReference>
<dbReference type="GO" id="GO:0051213">
    <property type="term" value="F:dioxygenase activity"/>
    <property type="evidence" value="ECO:0007669"/>
    <property type="project" value="UniProtKB-KW"/>
</dbReference>
<dbReference type="GO" id="GO:0016787">
    <property type="term" value="F:hydrolase activity"/>
    <property type="evidence" value="ECO:0007669"/>
    <property type="project" value="UniProtKB-ARBA"/>
</dbReference>
<dbReference type="GO" id="GO:0032451">
    <property type="term" value="F:demethylase activity"/>
    <property type="evidence" value="ECO:0007669"/>
    <property type="project" value="UniProtKB-ARBA"/>
</dbReference>
<dbReference type="Proteomes" id="UP000324760">
    <property type="component" value="Chromosome"/>
</dbReference>
<dbReference type="EMBL" id="CP043869">
    <property type="protein sequence ID" value="QEQ97378.1"/>
    <property type="molecule type" value="Genomic_DNA"/>
</dbReference>
<evidence type="ECO:0000256" key="6">
    <source>
        <dbReference type="ARBA" id="ARBA00023002"/>
    </source>
</evidence>
<reference evidence="10 11" key="1">
    <citation type="journal article" date="2019" name="Biochem. Eng. J.">
        <title>Metabolic engineering of the marine bacteria Neptunomonas concharum for the production of acetoin and meso-2,3-butanediol from acetate.</title>
        <authorList>
            <person name="Li W."/>
            <person name="Pu N."/>
            <person name="Liu C.-X."/>
            <person name="Yuan Q.-P."/>
            <person name="Li Z.-J."/>
        </authorList>
    </citation>
    <scope>NUCLEOTIDE SEQUENCE [LARGE SCALE GENOMIC DNA]</scope>
    <source>
        <strain evidence="10 11">JCM17730</strain>
    </source>
</reference>
<evidence type="ECO:0000313" key="10">
    <source>
        <dbReference type="EMBL" id="QEQ97378.1"/>
    </source>
</evidence>
<accession>A0A5P1RCN4</accession>
<dbReference type="FunFam" id="2.60.120.590:FF:000004">
    <property type="entry name" value="DNA oxidative demethylase ALKBH2"/>
    <property type="match status" value="1"/>
</dbReference>
<dbReference type="GO" id="GO:0140097">
    <property type="term" value="F:catalytic activity, acting on DNA"/>
    <property type="evidence" value="ECO:0007669"/>
    <property type="project" value="UniProtKB-ARBA"/>
</dbReference>
<dbReference type="Pfam" id="PF13532">
    <property type="entry name" value="2OG-FeII_Oxy_2"/>
    <property type="match status" value="1"/>
</dbReference>
<dbReference type="GO" id="GO:0046872">
    <property type="term" value="F:metal ion binding"/>
    <property type="evidence" value="ECO:0007669"/>
    <property type="project" value="UniProtKB-KW"/>
</dbReference>
<evidence type="ECO:0000313" key="11">
    <source>
        <dbReference type="Proteomes" id="UP000324760"/>
    </source>
</evidence>
<sequence length="202" mass="23556">MNSPEVFTPPGAHLSFYADFIFPEHAKRLQETLRREIAWRQDRIFLFGKSHLIPRRQAFQGETGLHYQYSNLQLAAEPWHPDVKSLRDQLVPLCHVPFNSVLLNQYRTGGDKMGWHSDDEPELGKNPVIASITLGATRRFVLKHRYDKSQPKLTFDLPCGSLLIMAGQTQHYWQHALPETRRIHEERINLTFRYIIPKDTSL</sequence>
<evidence type="ECO:0000256" key="4">
    <source>
        <dbReference type="ARBA" id="ARBA00022842"/>
    </source>
</evidence>
<dbReference type="OrthoDB" id="190276at2"/>
<evidence type="ECO:0000256" key="5">
    <source>
        <dbReference type="ARBA" id="ARBA00022964"/>
    </source>
</evidence>
<proteinExistence type="predicted"/>
<keyword evidence="5 10" id="KW-0223">Dioxygenase</keyword>